<evidence type="ECO:0000256" key="1">
    <source>
        <dbReference type="ARBA" id="ARBA00022441"/>
    </source>
</evidence>
<dbReference type="Proteomes" id="UP001165060">
    <property type="component" value="Unassembled WGS sequence"/>
</dbReference>
<dbReference type="SUPFAM" id="SSF117281">
    <property type="entry name" value="Kelch motif"/>
    <property type="match status" value="1"/>
</dbReference>
<dbReference type="PANTHER" id="PTHR46093">
    <property type="entry name" value="ACYL-COA-BINDING DOMAIN-CONTAINING PROTEIN 5"/>
    <property type="match status" value="1"/>
</dbReference>
<evidence type="ECO:0000256" key="2">
    <source>
        <dbReference type="ARBA" id="ARBA00022737"/>
    </source>
</evidence>
<keyword evidence="1" id="KW-0880">Kelch repeat</keyword>
<gene>
    <name evidence="3" type="ORF">TeGR_g6681</name>
</gene>
<keyword evidence="2" id="KW-0677">Repeat</keyword>
<accession>A0ABQ6NDK1</accession>
<name>A0ABQ6NDK1_9STRA</name>
<dbReference type="EMBL" id="BRYB01006818">
    <property type="protein sequence ID" value="GMI57504.1"/>
    <property type="molecule type" value="Genomic_DNA"/>
</dbReference>
<comment type="caution">
    <text evidence="3">The sequence shown here is derived from an EMBL/GenBank/DDBJ whole genome shotgun (WGS) entry which is preliminary data.</text>
</comment>
<evidence type="ECO:0000313" key="3">
    <source>
        <dbReference type="EMBL" id="GMI57504.1"/>
    </source>
</evidence>
<reference evidence="3 4" key="1">
    <citation type="journal article" date="2023" name="Commun. Biol.">
        <title>Genome analysis of Parmales, the sister group of diatoms, reveals the evolutionary specialization of diatoms from phago-mixotrophs to photoautotrophs.</title>
        <authorList>
            <person name="Ban H."/>
            <person name="Sato S."/>
            <person name="Yoshikawa S."/>
            <person name="Yamada K."/>
            <person name="Nakamura Y."/>
            <person name="Ichinomiya M."/>
            <person name="Sato N."/>
            <person name="Blanc-Mathieu R."/>
            <person name="Endo H."/>
            <person name="Kuwata A."/>
            <person name="Ogata H."/>
        </authorList>
    </citation>
    <scope>NUCLEOTIDE SEQUENCE [LARGE SCALE GENOMIC DNA]</scope>
</reference>
<dbReference type="InterPro" id="IPR015915">
    <property type="entry name" value="Kelch-typ_b-propeller"/>
</dbReference>
<protein>
    <recommendedName>
        <fullName evidence="5">Galactose oxidase</fullName>
    </recommendedName>
</protein>
<evidence type="ECO:0008006" key="5">
    <source>
        <dbReference type="Google" id="ProtNLM"/>
    </source>
</evidence>
<proteinExistence type="predicted"/>
<evidence type="ECO:0000313" key="4">
    <source>
        <dbReference type="Proteomes" id="UP001165060"/>
    </source>
</evidence>
<dbReference type="Gene3D" id="2.120.10.80">
    <property type="entry name" value="Kelch-type beta propeller"/>
    <property type="match status" value="1"/>
</dbReference>
<sequence>MVHPSISPSPPPPSPAIGGVLLPYGPLLLHLGGTCQSTQGEPNLSAWCRVNSKWRDVEMSGDVPANVSGCAACILPGVDGGADRIYLSGGVDNNLSDEVSLSSFYEGELKNHGNVAAIRWTQITTAHAQPDKPVAAVAAPVEGDAPAPVAPKPVQGKVFWPSARARHVCAVSYPKGDVGNPRVLLIGGQTAVGSYPRDGVVSFSVNTRRFSEAKCSGKSPLPLSRSSLALLSGGDVAAVFGGKGPSGVSGALSLLDLASLTWSALKVSPAPAPRCDALLVSCPAPLAVSEAAASAAAPAPAPTVEGEADGEEPAPVVHKASSTNKAAWPALGDGGEEGLLIFPGRGGEEADDSVVLVDRMGSASVVDVGGRGGKWGEVGVWSDGKVTVMGGAAAGGERFGTAEELDLFVPDEVVVGEEEGEVR</sequence>
<keyword evidence="4" id="KW-1185">Reference proteome</keyword>
<feature type="non-terminal residue" evidence="3">
    <location>
        <position position="423"/>
    </location>
</feature>
<organism evidence="3 4">
    <name type="scientific">Tetraparma gracilis</name>
    <dbReference type="NCBI Taxonomy" id="2962635"/>
    <lineage>
        <taxon>Eukaryota</taxon>
        <taxon>Sar</taxon>
        <taxon>Stramenopiles</taxon>
        <taxon>Ochrophyta</taxon>
        <taxon>Bolidophyceae</taxon>
        <taxon>Parmales</taxon>
        <taxon>Triparmaceae</taxon>
        <taxon>Tetraparma</taxon>
    </lineage>
</organism>
<dbReference type="PANTHER" id="PTHR46093:SF18">
    <property type="entry name" value="FIBRONECTIN TYPE-III DOMAIN-CONTAINING PROTEIN"/>
    <property type="match status" value="1"/>
</dbReference>